<accession>W0LMX9</accession>
<evidence type="ECO:0000313" key="3">
    <source>
        <dbReference type="Proteomes" id="UP000019119"/>
    </source>
</evidence>
<feature type="compositionally biased region" description="Low complexity" evidence="1">
    <location>
        <begin position="1"/>
        <end position="18"/>
    </location>
</feature>
<dbReference type="GeneID" id="18502779"/>
<proteinExistence type="predicted"/>
<feature type="region of interest" description="Disordered" evidence="1">
    <location>
        <begin position="1"/>
        <end position="26"/>
    </location>
</feature>
<dbReference type="KEGG" id="vg:18502779"/>
<dbReference type="Proteomes" id="UP000019119">
    <property type="component" value="Segment"/>
</dbReference>
<organism evidence="2 3">
    <name type="scientific">Mycobacterium phage EagleEye</name>
    <dbReference type="NCBI Taxonomy" id="1429759"/>
    <lineage>
        <taxon>Viruses</taxon>
        <taxon>Duplodnaviria</taxon>
        <taxon>Heunggongvirae</taxon>
        <taxon>Uroviricota</taxon>
        <taxon>Caudoviricetes</taxon>
        <taxon>Eagleeyevirus</taxon>
        <taxon>Eagleeyevirus eagleeye</taxon>
    </lineage>
</organism>
<dbReference type="OrthoDB" id="15003at10239"/>
<sequence>MSDTATPEGTPAGAPAATVDPHKPEPKVYDEAYVKSLRDEAAAARVAKKDAVEAAVKALQEEHARELADRDTRYTELQNELGNAWIELEKVYTTVEAKVPSDKVRAFVEILEGTDKDSIVESAKSRLALFDGFEGGGKPVPGFDPSQGFGGKPKDLPLNGDPILNAIKKAVGVSV</sequence>
<dbReference type="EMBL" id="KF861510">
    <property type="protein sequence ID" value="AHG23797.1"/>
    <property type="molecule type" value="Genomic_DNA"/>
</dbReference>
<name>W0LMX9_9CAUD</name>
<protein>
    <submittedName>
        <fullName evidence="2">Scaffolding protein</fullName>
    </submittedName>
</protein>
<evidence type="ECO:0000313" key="2">
    <source>
        <dbReference type="EMBL" id="AHG23797.1"/>
    </source>
</evidence>
<evidence type="ECO:0000256" key="1">
    <source>
        <dbReference type="SAM" id="MobiDB-lite"/>
    </source>
</evidence>
<keyword evidence="3" id="KW-1185">Reference proteome</keyword>
<dbReference type="RefSeq" id="YP_009005759.1">
    <property type="nucleotide sequence ID" value="NC_023564.1"/>
</dbReference>
<reference evidence="2 3" key="1">
    <citation type="submission" date="2013-11" db="EMBL/GenBank/DDBJ databases">
        <authorList>
            <person name="Awa H."/>
            <person name="Bernal J.T."/>
            <person name="Coelho R.E."/>
            <person name="Culpepper S.C."/>
            <person name="Devaraju V.S."/>
            <person name="Higgins R.T."/>
            <person name="Husein A.J."/>
            <person name="Johnston E.M."/>
            <person name="Jung J.A."/>
            <person name="Kanani-Hendijani T.A."/>
            <person name="Knapp R.E."/>
            <person name="Lepiocha N."/>
            <person name="McCarter A.J."/>
            <person name="Merlau P.R."/>
            <person name="Monfared M.S."/>
            <person name="Olney H.P."/>
            <person name="Pineda M.R."/>
            <person name="Pizzini S.E."/>
            <person name="Roberson D.J."/>
            <person name="Rodriguez J."/>
            <person name="Simpson N.A."/>
            <person name="Stevens S.C."/>
            <person name="Stroub-Tahmassi C.A."/>
            <person name="Syed N."/>
            <person name="Torres S.E."/>
            <person name="Townsend C.W."/>
            <person name="White X.E."/>
            <person name="Willette C.E."/>
            <person name="Deming K.E."/>
            <person name="Simon S.E."/>
            <person name="Benjamin R.C."/>
            <person name="Hughes L.E."/>
            <person name="Hale R.H."/>
            <person name="Lamson-Kim T."/>
            <person name="Visi D.H."/>
            <person name="Allen M.S."/>
            <person name="Bradley K.W."/>
            <person name="Clarke D.Q."/>
            <person name="Lewis M.F."/>
            <person name="Barker L.P."/>
            <person name="Bailey C."/>
            <person name="Asai D.J."/>
            <person name="Garber M.L."/>
            <person name="Bowman C.A."/>
            <person name="Russell D.A."/>
            <person name="Pope W.H."/>
            <person name="Jacobs-Sera D."/>
            <person name="Hendrix R.W."/>
            <person name="Hatfull G.F."/>
        </authorList>
    </citation>
    <scope>NUCLEOTIDE SEQUENCE [LARGE SCALE GENOMIC DNA]</scope>
</reference>
<gene>
    <name evidence="2" type="primary">17</name>
    <name evidence="2" type="ORF">PBI_EAGLEEYE_17</name>
</gene>